<dbReference type="VEuPathDB" id="FungiDB:PGTG_04179"/>
<accession>E3K1P8</accession>
<evidence type="ECO:0000313" key="1">
    <source>
        <dbReference type="EMBL" id="EFP78223.1"/>
    </source>
</evidence>
<dbReference type="Proteomes" id="UP000008783">
    <property type="component" value="Unassembled WGS sequence"/>
</dbReference>
<organism evidence="1 2">
    <name type="scientific">Puccinia graminis f. sp. tritici (strain CRL 75-36-700-3 / race SCCL)</name>
    <name type="common">Black stem rust fungus</name>
    <dbReference type="NCBI Taxonomy" id="418459"/>
    <lineage>
        <taxon>Eukaryota</taxon>
        <taxon>Fungi</taxon>
        <taxon>Dikarya</taxon>
        <taxon>Basidiomycota</taxon>
        <taxon>Pucciniomycotina</taxon>
        <taxon>Pucciniomycetes</taxon>
        <taxon>Pucciniales</taxon>
        <taxon>Pucciniaceae</taxon>
        <taxon>Puccinia</taxon>
    </lineage>
</organism>
<keyword evidence="2" id="KW-1185">Reference proteome</keyword>
<dbReference type="GeneID" id="10542015"/>
<dbReference type="EMBL" id="DS178269">
    <property type="protein sequence ID" value="EFP78223.1"/>
    <property type="molecule type" value="Genomic_DNA"/>
</dbReference>
<reference evidence="2" key="2">
    <citation type="journal article" date="2011" name="Proc. Natl. Acad. Sci. U.S.A.">
        <title>Obligate biotrophy features unraveled by the genomic analysis of rust fungi.</title>
        <authorList>
            <person name="Duplessis S."/>
            <person name="Cuomo C.A."/>
            <person name="Lin Y.-C."/>
            <person name="Aerts A."/>
            <person name="Tisserant E."/>
            <person name="Veneault-Fourrey C."/>
            <person name="Joly D.L."/>
            <person name="Hacquard S."/>
            <person name="Amselem J."/>
            <person name="Cantarel B.L."/>
            <person name="Chiu R."/>
            <person name="Coutinho P.M."/>
            <person name="Feau N."/>
            <person name="Field M."/>
            <person name="Frey P."/>
            <person name="Gelhaye E."/>
            <person name="Goldberg J."/>
            <person name="Grabherr M.G."/>
            <person name="Kodira C.D."/>
            <person name="Kohler A."/>
            <person name="Kuees U."/>
            <person name="Lindquist E.A."/>
            <person name="Lucas S.M."/>
            <person name="Mago R."/>
            <person name="Mauceli E."/>
            <person name="Morin E."/>
            <person name="Murat C."/>
            <person name="Pangilinan J.L."/>
            <person name="Park R."/>
            <person name="Pearson M."/>
            <person name="Quesneville H."/>
            <person name="Rouhier N."/>
            <person name="Sakthikumar S."/>
            <person name="Salamov A.A."/>
            <person name="Schmutz J."/>
            <person name="Selles B."/>
            <person name="Shapiro H."/>
            <person name="Tanguay P."/>
            <person name="Tuskan G.A."/>
            <person name="Henrissat B."/>
            <person name="Van de Peer Y."/>
            <person name="Rouze P."/>
            <person name="Ellis J.G."/>
            <person name="Dodds P.N."/>
            <person name="Schein J.E."/>
            <person name="Zhong S."/>
            <person name="Hamelin R.C."/>
            <person name="Grigoriev I.V."/>
            <person name="Szabo L.J."/>
            <person name="Martin F."/>
        </authorList>
    </citation>
    <scope>NUCLEOTIDE SEQUENCE [LARGE SCALE GENOMIC DNA]</scope>
    <source>
        <strain evidence="2">CRL 75-36-700-3 / race SCCL</strain>
    </source>
</reference>
<reference key="1">
    <citation type="submission" date="2007-01" db="EMBL/GenBank/DDBJ databases">
        <title>The Genome Sequence of Puccinia graminis f. sp. tritici Strain CRL 75-36-700-3.</title>
        <authorList>
            <consortium name="The Broad Institute Genome Sequencing Platform"/>
            <person name="Birren B."/>
            <person name="Lander E."/>
            <person name="Galagan J."/>
            <person name="Nusbaum C."/>
            <person name="Devon K."/>
            <person name="Cuomo C."/>
            <person name="Jaffe D."/>
            <person name="Butler J."/>
            <person name="Alvarez P."/>
            <person name="Gnerre S."/>
            <person name="Grabherr M."/>
            <person name="Mauceli E."/>
            <person name="Brockman W."/>
            <person name="Young S."/>
            <person name="LaButti K."/>
            <person name="Sykes S."/>
            <person name="DeCaprio D."/>
            <person name="Crawford M."/>
            <person name="Koehrsen M."/>
            <person name="Engels R."/>
            <person name="Montgomery P."/>
            <person name="Pearson M."/>
            <person name="Howarth C."/>
            <person name="Larson L."/>
            <person name="White J."/>
            <person name="Zeng Q."/>
            <person name="Kodira C."/>
            <person name="Yandava C."/>
            <person name="Alvarado L."/>
            <person name="O'Leary S."/>
            <person name="Szabo L."/>
            <person name="Dean R."/>
            <person name="Schein J."/>
        </authorList>
    </citation>
    <scope>NUCLEOTIDE SEQUENCE</scope>
    <source>
        <strain>CRL 75-36-700-3</strain>
    </source>
</reference>
<dbReference type="AlphaFoldDB" id="E3K1P8"/>
<dbReference type="InParanoid" id="E3K1P8"/>
<sequence>MTDYPDVVSETYAREVEIAPNVSLDGGAIEPGMKTLEFEAPKLCHMVKPPINTSWPRSDRVTKIYGARVKFRFCQQRTYCKYHHERIYLSSEAQHPLNRVKFRPCQQKIYCKYRHEKIYLSSEAQHALMYPPPPPRKRQMLVSSARHLIGDVTEANNRLE</sequence>
<dbReference type="KEGG" id="pgr:PGTG_04179"/>
<gene>
    <name evidence="1" type="ORF">PGTG_04179</name>
</gene>
<proteinExistence type="predicted"/>
<dbReference type="HOGENOM" id="CLU_1653013_0_0_1"/>
<dbReference type="RefSeq" id="XP_003322642.1">
    <property type="nucleotide sequence ID" value="XM_003322594.1"/>
</dbReference>
<name>E3K1P8_PUCGT</name>
<protein>
    <submittedName>
        <fullName evidence="1">Uncharacterized protein</fullName>
    </submittedName>
</protein>
<evidence type="ECO:0000313" key="2">
    <source>
        <dbReference type="Proteomes" id="UP000008783"/>
    </source>
</evidence>